<gene>
    <name evidence="2" type="ORF">L1049_016248</name>
</gene>
<evidence type="ECO:0000256" key="1">
    <source>
        <dbReference type="SAM" id="MobiDB-lite"/>
    </source>
</evidence>
<comment type="caution">
    <text evidence="2">The sequence shown here is derived from an EMBL/GenBank/DDBJ whole genome shotgun (WGS) entry which is preliminary data.</text>
</comment>
<name>A0AAP0S4V4_LIQFO</name>
<accession>A0AAP0S4V4</accession>
<evidence type="ECO:0000313" key="2">
    <source>
        <dbReference type="EMBL" id="KAK9287806.1"/>
    </source>
</evidence>
<dbReference type="EMBL" id="JBBPBK010000003">
    <property type="protein sequence ID" value="KAK9287806.1"/>
    <property type="molecule type" value="Genomic_DNA"/>
</dbReference>
<sequence length="102" mass="11278">MRDRSSRLQHHLVREQRGSVDGQGPGLEAYQASQVVGDQSGTDYRGVPGVEPNRTVVCNGLEDDQGCVTDQGPNLKGSRTRRSEIIFLEVVFGEIMHNPLWS</sequence>
<protein>
    <submittedName>
        <fullName evidence="2">Uncharacterized protein</fullName>
    </submittedName>
</protein>
<keyword evidence="3" id="KW-1185">Reference proteome</keyword>
<dbReference type="AlphaFoldDB" id="A0AAP0S4V4"/>
<proteinExistence type="predicted"/>
<organism evidence="2 3">
    <name type="scientific">Liquidambar formosana</name>
    <name type="common">Formosan gum</name>
    <dbReference type="NCBI Taxonomy" id="63359"/>
    <lineage>
        <taxon>Eukaryota</taxon>
        <taxon>Viridiplantae</taxon>
        <taxon>Streptophyta</taxon>
        <taxon>Embryophyta</taxon>
        <taxon>Tracheophyta</taxon>
        <taxon>Spermatophyta</taxon>
        <taxon>Magnoliopsida</taxon>
        <taxon>eudicotyledons</taxon>
        <taxon>Gunneridae</taxon>
        <taxon>Pentapetalae</taxon>
        <taxon>Saxifragales</taxon>
        <taxon>Altingiaceae</taxon>
        <taxon>Liquidambar</taxon>
    </lineage>
</organism>
<dbReference type="Proteomes" id="UP001415857">
    <property type="component" value="Unassembled WGS sequence"/>
</dbReference>
<evidence type="ECO:0000313" key="3">
    <source>
        <dbReference type="Proteomes" id="UP001415857"/>
    </source>
</evidence>
<reference evidence="2 3" key="1">
    <citation type="journal article" date="2024" name="Plant J.">
        <title>Genome sequences and population genomics reveal climatic adaptation and genomic divergence between two closely related sweetgum species.</title>
        <authorList>
            <person name="Xu W.Q."/>
            <person name="Ren C.Q."/>
            <person name="Zhang X.Y."/>
            <person name="Comes H.P."/>
            <person name="Liu X.H."/>
            <person name="Li Y.G."/>
            <person name="Kettle C.J."/>
            <person name="Jalonen R."/>
            <person name="Gaisberger H."/>
            <person name="Ma Y.Z."/>
            <person name="Qiu Y.X."/>
        </authorList>
    </citation>
    <scope>NUCLEOTIDE SEQUENCE [LARGE SCALE GENOMIC DNA]</scope>
    <source>
        <strain evidence="2">Hangzhou</strain>
    </source>
</reference>
<feature type="compositionally biased region" description="Basic and acidic residues" evidence="1">
    <location>
        <begin position="1"/>
        <end position="18"/>
    </location>
</feature>
<feature type="region of interest" description="Disordered" evidence="1">
    <location>
        <begin position="1"/>
        <end position="31"/>
    </location>
</feature>